<dbReference type="InterPro" id="IPR010854">
    <property type="entry name" value="YdgH/BhsA/McbA-like_dom"/>
</dbReference>
<sequence length="84" mass="8792">MKSIGFTLSILLSLFSIDSAFSAQVVPNDIGKEKVGVVSASDAATLDELVTKLSSQADKQGASSFKILSVTGNNKMHGVAEVYK</sequence>
<evidence type="ECO:0000259" key="3">
    <source>
        <dbReference type="Pfam" id="PF07338"/>
    </source>
</evidence>
<dbReference type="AlphaFoldDB" id="D2BST6"/>
<dbReference type="InterPro" id="IPR025543">
    <property type="entry name" value="Dodecin-like"/>
</dbReference>
<gene>
    <name evidence="4" type="ordered locus">Dd586_2860</name>
</gene>
<proteinExistence type="predicted"/>
<organism evidence="4 5">
    <name type="scientific">Dickeya zeae (strain Ech586)</name>
    <name type="common">Dickeya dadantii (strain Ech586)</name>
    <dbReference type="NCBI Taxonomy" id="590409"/>
    <lineage>
        <taxon>Bacteria</taxon>
        <taxon>Pseudomonadati</taxon>
        <taxon>Pseudomonadota</taxon>
        <taxon>Gammaproteobacteria</taxon>
        <taxon>Enterobacterales</taxon>
        <taxon>Pectobacteriaceae</taxon>
        <taxon>Dickeya</taxon>
        <taxon>Dickeya parazeae</taxon>
    </lineage>
</organism>
<evidence type="ECO:0000256" key="1">
    <source>
        <dbReference type="ARBA" id="ARBA00022729"/>
    </source>
</evidence>
<feature type="domain" description="YdgH/BhsA/McbA-like" evidence="3">
    <location>
        <begin position="33"/>
        <end position="84"/>
    </location>
</feature>
<feature type="signal peptide" evidence="2">
    <location>
        <begin position="1"/>
        <end position="22"/>
    </location>
</feature>
<dbReference type="InterPro" id="IPR036275">
    <property type="entry name" value="YdgH-like_sf"/>
</dbReference>
<evidence type="ECO:0000256" key="2">
    <source>
        <dbReference type="SAM" id="SignalP"/>
    </source>
</evidence>
<name>D2BST6_DICZ5</name>
<protein>
    <recommendedName>
        <fullName evidence="3">YdgH/BhsA/McbA-like domain-containing protein</fullName>
    </recommendedName>
</protein>
<dbReference type="RefSeq" id="WP_012885509.1">
    <property type="nucleotide sequence ID" value="NC_013592.1"/>
</dbReference>
<dbReference type="Proteomes" id="UP000001446">
    <property type="component" value="Chromosome"/>
</dbReference>
<evidence type="ECO:0000313" key="5">
    <source>
        <dbReference type="Proteomes" id="UP000001446"/>
    </source>
</evidence>
<evidence type="ECO:0000313" key="4">
    <source>
        <dbReference type="EMBL" id="ACZ77699.1"/>
    </source>
</evidence>
<dbReference type="HOGENOM" id="CLU_158602_2_2_6"/>
<feature type="chain" id="PRO_5003028722" description="YdgH/BhsA/McbA-like domain-containing protein" evidence="2">
    <location>
        <begin position="23"/>
        <end position="84"/>
    </location>
</feature>
<dbReference type="Pfam" id="PF07338">
    <property type="entry name" value="YdgH_BhsA-like"/>
    <property type="match status" value="1"/>
</dbReference>
<keyword evidence="5" id="KW-1185">Reference proteome</keyword>
<dbReference type="STRING" id="590409.Dd586_2860"/>
<dbReference type="OrthoDB" id="6428780at2"/>
<dbReference type="SUPFAM" id="SSF159871">
    <property type="entry name" value="YdgH-like"/>
    <property type="match status" value="1"/>
</dbReference>
<reference evidence="4" key="1">
    <citation type="submission" date="2009-12" db="EMBL/GenBank/DDBJ databases">
        <title>Complete sequence of Dickeya dadantii Ech586.</title>
        <authorList>
            <consortium name="US DOE Joint Genome Institute"/>
            <person name="Lucas S."/>
            <person name="Copeland A."/>
            <person name="Lapidus A."/>
            <person name="Glavina del Rio T."/>
            <person name="Tice H."/>
            <person name="Bruce D."/>
            <person name="Goodwin L."/>
            <person name="Pitluck S."/>
            <person name="Munk A.C."/>
            <person name="Brettin T."/>
            <person name="Detter J.C."/>
            <person name="Han C."/>
            <person name="Tapia R."/>
            <person name="Larimer F."/>
            <person name="Land M."/>
            <person name="Hauser L."/>
            <person name="Kyrpides N."/>
            <person name="Mikhailova N."/>
            <person name="Balakrishnan V."/>
            <person name="Glasner J."/>
            <person name="Perna N.T."/>
        </authorList>
    </citation>
    <scope>NUCLEOTIDE SEQUENCE [LARGE SCALE GENOMIC DNA]</scope>
    <source>
        <strain evidence="4">Ech586</strain>
    </source>
</reference>
<keyword evidence="1 2" id="KW-0732">Signal</keyword>
<accession>D2BST6</accession>
<dbReference type="eggNOG" id="ENOG5032X0J">
    <property type="taxonomic scope" value="Bacteria"/>
</dbReference>
<dbReference type="Gene3D" id="3.30.1660.10">
    <property type="entry name" value="Flavin-binding protein dodecin"/>
    <property type="match status" value="1"/>
</dbReference>
<dbReference type="KEGG" id="ddc:Dd586_2860"/>
<dbReference type="EMBL" id="CP001836">
    <property type="protein sequence ID" value="ACZ77699.1"/>
    <property type="molecule type" value="Genomic_DNA"/>
</dbReference>